<reference evidence="8 9" key="1">
    <citation type="journal article" date="2019" name="Int. J. Syst. Evol. Microbiol.">
        <title>The Global Catalogue of Microorganisms (GCM) 10K type strain sequencing project: providing services to taxonomists for standard genome sequencing and annotation.</title>
        <authorList>
            <consortium name="The Broad Institute Genomics Platform"/>
            <consortium name="The Broad Institute Genome Sequencing Center for Infectious Disease"/>
            <person name="Wu L."/>
            <person name="Ma J."/>
        </authorList>
    </citation>
    <scope>NUCLEOTIDE SEQUENCE [LARGE SCALE GENOMIC DNA]</scope>
    <source>
        <strain evidence="8 9">JCM 13249</strain>
    </source>
</reference>
<organism evidence="8 9">
    <name type="scientific">Luedemannella helvata</name>
    <dbReference type="NCBI Taxonomy" id="349315"/>
    <lineage>
        <taxon>Bacteria</taxon>
        <taxon>Bacillati</taxon>
        <taxon>Actinomycetota</taxon>
        <taxon>Actinomycetes</taxon>
        <taxon>Micromonosporales</taxon>
        <taxon>Micromonosporaceae</taxon>
        <taxon>Luedemannella</taxon>
    </lineage>
</organism>
<dbReference type="EMBL" id="BAAALS010000021">
    <property type="protein sequence ID" value="GAA1765559.1"/>
    <property type="molecule type" value="Genomic_DNA"/>
</dbReference>
<accession>A0ABN2KTC6</accession>
<comment type="subcellular location">
    <subcellularLocation>
        <location evidence="1">Cell membrane</location>
        <topology evidence="1">Multi-pass membrane protein</topology>
    </subcellularLocation>
</comment>
<evidence type="ECO:0000256" key="1">
    <source>
        <dbReference type="ARBA" id="ARBA00004651"/>
    </source>
</evidence>
<dbReference type="InterPro" id="IPR001851">
    <property type="entry name" value="ABC_transp_permease"/>
</dbReference>
<feature type="transmembrane region" description="Helical" evidence="7">
    <location>
        <begin position="224"/>
        <end position="244"/>
    </location>
</feature>
<evidence type="ECO:0000256" key="6">
    <source>
        <dbReference type="SAM" id="MobiDB-lite"/>
    </source>
</evidence>
<dbReference type="PANTHER" id="PTHR30482:SF10">
    <property type="entry name" value="HIGH-AFFINITY BRANCHED-CHAIN AMINO ACID TRANSPORT PROTEIN BRAE"/>
    <property type="match status" value="1"/>
</dbReference>
<feature type="transmembrane region" description="Helical" evidence="7">
    <location>
        <begin position="67"/>
        <end position="86"/>
    </location>
</feature>
<feature type="transmembrane region" description="Helical" evidence="7">
    <location>
        <begin position="275"/>
        <end position="296"/>
    </location>
</feature>
<evidence type="ECO:0000256" key="5">
    <source>
        <dbReference type="ARBA" id="ARBA00023136"/>
    </source>
</evidence>
<dbReference type="PANTHER" id="PTHR30482">
    <property type="entry name" value="HIGH-AFFINITY BRANCHED-CHAIN AMINO ACID TRANSPORT SYSTEM PERMEASE"/>
    <property type="match status" value="1"/>
</dbReference>
<keyword evidence="5 7" id="KW-0472">Membrane</keyword>
<feature type="transmembrane region" description="Helical" evidence="7">
    <location>
        <begin position="357"/>
        <end position="377"/>
    </location>
</feature>
<evidence type="ECO:0000256" key="4">
    <source>
        <dbReference type="ARBA" id="ARBA00022989"/>
    </source>
</evidence>
<comment type="caution">
    <text evidence="8">The sequence shown here is derived from an EMBL/GenBank/DDBJ whole genome shotgun (WGS) entry which is preliminary data.</text>
</comment>
<feature type="transmembrane region" description="Helical" evidence="7">
    <location>
        <begin position="92"/>
        <end position="110"/>
    </location>
</feature>
<keyword evidence="4 7" id="KW-1133">Transmembrane helix</keyword>
<feature type="region of interest" description="Disordered" evidence="6">
    <location>
        <begin position="399"/>
        <end position="434"/>
    </location>
</feature>
<dbReference type="InterPro" id="IPR043428">
    <property type="entry name" value="LivM-like"/>
</dbReference>
<evidence type="ECO:0000256" key="3">
    <source>
        <dbReference type="ARBA" id="ARBA00022692"/>
    </source>
</evidence>
<proteinExistence type="predicted"/>
<evidence type="ECO:0000256" key="7">
    <source>
        <dbReference type="SAM" id="Phobius"/>
    </source>
</evidence>
<protein>
    <submittedName>
        <fullName evidence="8">Branched-chain amino acid ABC transporter permease</fullName>
    </submittedName>
</protein>
<keyword evidence="2" id="KW-1003">Cell membrane</keyword>
<feature type="transmembrane region" description="Helical" evidence="7">
    <location>
        <begin position="308"/>
        <end position="337"/>
    </location>
</feature>
<keyword evidence="3 7" id="KW-0812">Transmembrane</keyword>
<dbReference type="RefSeq" id="WP_344084275.1">
    <property type="nucleotide sequence ID" value="NZ_BAAALS010000021.1"/>
</dbReference>
<gene>
    <name evidence="8" type="ORF">GCM10009681_40760</name>
</gene>
<dbReference type="Proteomes" id="UP001500655">
    <property type="component" value="Unassembled WGS sequence"/>
</dbReference>
<feature type="transmembrane region" description="Helical" evidence="7">
    <location>
        <begin position="130"/>
        <end position="155"/>
    </location>
</feature>
<feature type="transmembrane region" description="Helical" evidence="7">
    <location>
        <begin position="24"/>
        <end position="46"/>
    </location>
</feature>
<evidence type="ECO:0000313" key="9">
    <source>
        <dbReference type="Proteomes" id="UP001500655"/>
    </source>
</evidence>
<evidence type="ECO:0000313" key="8">
    <source>
        <dbReference type="EMBL" id="GAA1765559.1"/>
    </source>
</evidence>
<sequence>MSSETMSVVPPTRRRFALPHSARWPLGFAIAALALFALYYFVYYGPVDPDFKAWVQRWLSIASMNESLVWIMCALGLNIVVGYAGLLDLGFVAFWAIGGYTVGWLMSAFFQQVDINILGTAPAGQRGIHINFWIVLVIAGALCALMGVFIGAPTLRLRSDYLALVTLGFGEIIPQLFYNGDNFLQTGFNLTNGTKGILPVDPVEAAAFDKSGVGFRNLGVFDHLSKYVIFVFLVVIIVFVSLRLREGRLGRAWLAIREDELAASAMGVPLMRTKLSAYAVGAIAGGFGGAAFAIHINGVLPDRFKFDISIILLAMVVLGGMGNVWGVILGAFAISWVNSTGLPQAGNAFNESFGTNIDFPSFNFLLFGAVLVLMMLFRREGILPEARTRLVLREPGRTEAESLGADMEAQAPELEALPDVEVAGEATTDEGKRS</sequence>
<dbReference type="CDD" id="cd06581">
    <property type="entry name" value="TM_PBP1_LivM_like"/>
    <property type="match status" value="1"/>
</dbReference>
<name>A0ABN2KTC6_9ACTN</name>
<keyword evidence="9" id="KW-1185">Reference proteome</keyword>
<evidence type="ECO:0000256" key="2">
    <source>
        <dbReference type="ARBA" id="ARBA00022475"/>
    </source>
</evidence>
<dbReference type="Pfam" id="PF02653">
    <property type="entry name" value="BPD_transp_2"/>
    <property type="match status" value="1"/>
</dbReference>